<dbReference type="RefSeq" id="WP_272142351.1">
    <property type="nucleotide sequence ID" value="NZ_JAQNDM010000002.1"/>
</dbReference>
<keyword evidence="2 3" id="KW-0413">Isomerase</keyword>
<proteinExistence type="inferred from homology"/>
<evidence type="ECO:0000256" key="1">
    <source>
        <dbReference type="ARBA" id="ARBA00008754"/>
    </source>
</evidence>
<reference evidence="3 4" key="1">
    <citation type="submission" date="2022-11" db="EMBL/GenBank/DDBJ databases">
        <title>Minimal conservation of predation-associated metabolite biosynthetic gene clusters underscores biosynthetic potential of Myxococcota including descriptions for ten novel species: Archangium lansinium sp. nov., Myxococcus landrumus sp. nov., Nannocystis bai.</title>
        <authorList>
            <person name="Ahearne A."/>
            <person name="Stevens C."/>
            <person name="Dowd S."/>
        </authorList>
    </citation>
    <scope>NUCLEOTIDE SEQUENCE [LARGE SCALE GENOMIC DNA]</scope>
    <source>
        <strain evidence="3 4">NCWAL01</strain>
    </source>
</reference>
<dbReference type="SUPFAM" id="SSF89623">
    <property type="entry name" value="Ribose/Galactose isomerase RpiB/AlsB"/>
    <property type="match status" value="1"/>
</dbReference>
<comment type="similarity">
    <text evidence="1">Belongs to the LacAB/RpiB family.</text>
</comment>
<dbReference type="NCBIfam" id="TIGR00689">
    <property type="entry name" value="rpiB_lacA_lacB"/>
    <property type="match status" value="1"/>
</dbReference>
<evidence type="ECO:0000313" key="3">
    <source>
        <dbReference type="EMBL" id="MDC0712274.1"/>
    </source>
</evidence>
<dbReference type="EMBL" id="JAQNDM010000002">
    <property type="protein sequence ID" value="MDC0712274.1"/>
    <property type="molecule type" value="Genomic_DNA"/>
</dbReference>
<dbReference type="GO" id="GO:0004751">
    <property type="term" value="F:ribose-5-phosphate isomerase activity"/>
    <property type="evidence" value="ECO:0007669"/>
    <property type="project" value="UniProtKB-EC"/>
</dbReference>
<dbReference type="InterPro" id="IPR004785">
    <property type="entry name" value="RpiB"/>
</dbReference>
<comment type="caution">
    <text evidence="3">The sequence shown here is derived from an EMBL/GenBank/DDBJ whole genome shotgun (WGS) entry which is preliminary data.</text>
</comment>
<dbReference type="InterPro" id="IPR036569">
    <property type="entry name" value="RpiB_LacA_LacB_sf"/>
</dbReference>
<dbReference type="PANTHER" id="PTHR43732">
    <property type="entry name" value="RIBOSE 5-PHOSPHATE ISOMERASE-RELATED"/>
    <property type="match status" value="1"/>
</dbReference>
<dbReference type="Pfam" id="PF02502">
    <property type="entry name" value="LacAB_rpiB"/>
    <property type="match status" value="1"/>
</dbReference>
<evidence type="ECO:0000313" key="4">
    <source>
        <dbReference type="Proteomes" id="UP001221838"/>
    </source>
</evidence>
<gene>
    <name evidence="3" type="primary">rpiB</name>
    <name evidence="3" type="ORF">POL68_27655</name>
</gene>
<protein>
    <submittedName>
        <fullName evidence="3">Ribose 5-phosphate isomerase B</fullName>
        <ecNumber evidence="3">5.3.1.6</ecNumber>
    </submittedName>
</protein>
<dbReference type="InterPro" id="IPR003500">
    <property type="entry name" value="RpiB_LacA_LacB"/>
</dbReference>
<dbReference type="EC" id="5.3.1.6" evidence="3"/>
<evidence type="ECO:0000256" key="2">
    <source>
        <dbReference type="ARBA" id="ARBA00023235"/>
    </source>
</evidence>
<dbReference type="Gene3D" id="3.40.1400.10">
    <property type="entry name" value="Sugar-phosphate isomerase, RpiB/LacA/LacB"/>
    <property type="match status" value="1"/>
</dbReference>
<dbReference type="PIRSF" id="PIRSF005384">
    <property type="entry name" value="RpiB_LacA_B"/>
    <property type="match status" value="1"/>
</dbReference>
<sequence length="160" mass="17073">MRIALAADHAGFELKNWLLRALEGSGHTLVDKGTHSAEPVDYPDCAQAVGEALRQGEVDRAILICGSGVGASIAVNKMPGVRGGLCHDTYSAHQGVEHDDMNVLVLGARVIGLALAEELVRAFLSARFTGEERHMRRLSKVHALEARFSPGAGPLTSPER</sequence>
<dbReference type="PANTHER" id="PTHR43732:SF1">
    <property type="entry name" value="RIBOSE 5-PHOSPHATE ISOMERASE"/>
    <property type="match status" value="1"/>
</dbReference>
<name>A0ABT5DF27_9BACT</name>
<dbReference type="NCBIfam" id="TIGR01120">
    <property type="entry name" value="rpiB"/>
    <property type="match status" value="1"/>
</dbReference>
<dbReference type="NCBIfam" id="NF004051">
    <property type="entry name" value="PRK05571.1"/>
    <property type="match status" value="1"/>
</dbReference>
<dbReference type="InterPro" id="IPR051812">
    <property type="entry name" value="SPI_LacAB/RpiB"/>
</dbReference>
<accession>A0ABT5DF27</accession>
<dbReference type="Proteomes" id="UP001221838">
    <property type="component" value="Unassembled WGS sequence"/>
</dbReference>
<keyword evidence="4" id="KW-1185">Reference proteome</keyword>
<organism evidence="3 4">
    <name type="scientific">Stigmatella ashevillensis</name>
    <dbReference type="NCBI Taxonomy" id="2995309"/>
    <lineage>
        <taxon>Bacteria</taxon>
        <taxon>Pseudomonadati</taxon>
        <taxon>Myxococcota</taxon>
        <taxon>Myxococcia</taxon>
        <taxon>Myxococcales</taxon>
        <taxon>Cystobacterineae</taxon>
        <taxon>Archangiaceae</taxon>
        <taxon>Stigmatella</taxon>
    </lineage>
</organism>